<dbReference type="AlphaFoldDB" id="A0A239J2U4"/>
<evidence type="ECO:0008006" key="3">
    <source>
        <dbReference type="Google" id="ProtNLM"/>
    </source>
</evidence>
<gene>
    <name evidence="1" type="ORF">SAMN06296052_12015</name>
</gene>
<dbReference type="EMBL" id="FZOQ01000020">
    <property type="protein sequence ID" value="SNT00109.1"/>
    <property type="molecule type" value="Genomic_DNA"/>
</dbReference>
<proteinExistence type="predicted"/>
<protein>
    <recommendedName>
        <fullName evidence="3">SpoIIAA-like</fullName>
    </recommendedName>
</protein>
<organism evidence="1 2">
    <name type="scientific">Pontibacter ummariensis</name>
    <dbReference type="NCBI Taxonomy" id="1610492"/>
    <lineage>
        <taxon>Bacteria</taxon>
        <taxon>Pseudomonadati</taxon>
        <taxon>Bacteroidota</taxon>
        <taxon>Cytophagia</taxon>
        <taxon>Cytophagales</taxon>
        <taxon>Hymenobacteraceae</taxon>
        <taxon>Pontibacter</taxon>
    </lineage>
</organism>
<evidence type="ECO:0000313" key="1">
    <source>
        <dbReference type="EMBL" id="SNT00109.1"/>
    </source>
</evidence>
<reference evidence="2" key="1">
    <citation type="submission" date="2017-06" db="EMBL/GenBank/DDBJ databases">
        <authorList>
            <person name="Varghese N."/>
            <person name="Submissions S."/>
        </authorList>
    </citation>
    <scope>NUCLEOTIDE SEQUENCE [LARGE SCALE GENOMIC DNA]</scope>
    <source>
        <strain evidence="2">NKM1</strain>
    </source>
</reference>
<accession>A0A239J2U4</accession>
<dbReference type="Proteomes" id="UP000198432">
    <property type="component" value="Unassembled WGS sequence"/>
</dbReference>
<name>A0A239J2U4_9BACT</name>
<evidence type="ECO:0000313" key="2">
    <source>
        <dbReference type="Proteomes" id="UP000198432"/>
    </source>
</evidence>
<sequence>MGFEIKYESGFYRIEVDAGSGLLSAKWLRPVSADEIIRGGTKLYEVLQETQVERVVANAQALGALTSEAKEWMSTRFYELLSGTSLKKMARVLPDTVFHRIALESVVTRAEALGITKFLVKNFSRQQEALLWLDF</sequence>
<dbReference type="OrthoDB" id="852541at2"/>
<keyword evidence="2" id="KW-1185">Reference proteome</keyword>